<evidence type="ECO:0008006" key="4">
    <source>
        <dbReference type="Google" id="ProtNLM"/>
    </source>
</evidence>
<evidence type="ECO:0000256" key="1">
    <source>
        <dbReference type="SAM" id="SignalP"/>
    </source>
</evidence>
<gene>
    <name evidence="2" type="ORF">BSL82_14925</name>
</gene>
<accession>A0A1L3ZXQ5</accession>
<organism evidence="2 3">
    <name type="scientific">Tardibacter chloracetimidivorans</name>
    <dbReference type="NCBI Taxonomy" id="1921510"/>
    <lineage>
        <taxon>Bacteria</taxon>
        <taxon>Pseudomonadati</taxon>
        <taxon>Pseudomonadota</taxon>
        <taxon>Alphaproteobacteria</taxon>
        <taxon>Sphingomonadales</taxon>
        <taxon>Sphingomonadaceae</taxon>
        <taxon>Tardibacter</taxon>
    </lineage>
</organism>
<evidence type="ECO:0000313" key="2">
    <source>
        <dbReference type="EMBL" id="API60416.1"/>
    </source>
</evidence>
<feature type="signal peptide" evidence="1">
    <location>
        <begin position="1"/>
        <end position="22"/>
    </location>
</feature>
<dbReference type="Proteomes" id="UP000182063">
    <property type="component" value="Chromosome"/>
</dbReference>
<reference evidence="3" key="1">
    <citation type="submission" date="2016-11" db="EMBL/GenBank/DDBJ databases">
        <title>Complete Genome Sequence of alachlor-degrading Sphingomonas sp. strain JJ-A5.</title>
        <authorList>
            <person name="Lee H."/>
            <person name="Ka J.-O."/>
        </authorList>
    </citation>
    <scope>NUCLEOTIDE SEQUENCE [LARGE SCALE GENOMIC DNA]</scope>
    <source>
        <strain evidence="3">JJ-A5</strain>
    </source>
</reference>
<dbReference type="EMBL" id="CP018221">
    <property type="protein sequence ID" value="API60416.1"/>
    <property type="molecule type" value="Genomic_DNA"/>
</dbReference>
<proteinExistence type="predicted"/>
<keyword evidence="1" id="KW-0732">Signal</keyword>
<dbReference type="OrthoDB" id="9767539at2"/>
<dbReference type="AlphaFoldDB" id="A0A1L3ZXQ5"/>
<feature type="chain" id="PRO_5013176752" description="Outer membrane protein beta-barrel domain-containing protein" evidence="1">
    <location>
        <begin position="23"/>
        <end position="102"/>
    </location>
</feature>
<evidence type="ECO:0000313" key="3">
    <source>
        <dbReference type="Proteomes" id="UP000182063"/>
    </source>
</evidence>
<dbReference type="STRING" id="1921510.BSL82_14925"/>
<dbReference type="KEGG" id="sphj:BSL82_14925"/>
<keyword evidence="3" id="KW-1185">Reference proteome</keyword>
<name>A0A1L3ZXQ5_9SPHN</name>
<protein>
    <recommendedName>
        <fullName evidence="4">Outer membrane protein beta-barrel domain-containing protein</fullName>
    </recommendedName>
</protein>
<dbReference type="RefSeq" id="WP_072598084.1">
    <property type="nucleotide sequence ID" value="NZ_CP018221.1"/>
</dbReference>
<sequence>MNNSIAALLISVSAFAASPALAASISFKPLIDTRLRYENVDQDGIVEKADALTIRARAGFELGLSKDFSFLVEGEGTLALNEDYNSGVNGRTRAYPLKAYTH</sequence>